<dbReference type="EMBL" id="CACVKT020007518">
    <property type="protein sequence ID" value="CAC5408233.1"/>
    <property type="molecule type" value="Genomic_DNA"/>
</dbReference>
<protein>
    <recommendedName>
        <fullName evidence="2">Ig-like domain-containing protein</fullName>
    </recommendedName>
</protein>
<evidence type="ECO:0000313" key="4">
    <source>
        <dbReference type="Proteomes" id="UP000507470"/>
    </source>
</evidence>
<dbReference type="PANTHER" id="PTHR45889:SF8">
    <property type="entry name" value="IG-LIKE DOMAIN-CONTAINING PROTEIN"/>
    <property type="match status" value="1"/>
</dbReference>
<dbReference type="Proteomes" id="UP000507470">
    <property type="component" value="Unassembled WGS sequence"/>
</dbReference>
<sequence length="460" mass="51193">MTNISEILGTNGIKLRCSYTKDSNDRVSGVTFLTVNDSDIFVKIAEATIFSIQPELLPYGVYLFGSANITKFSDSPSEFVLTFNNLICKHERNYICRLAVQDTLPTYSAPMQLFVQIPPSKPENVVMIRTPVDVSTTTAKANDRTSISSDNEKVTSGIMDGDNITVKCSGNVGKPAGIFTFKVQRKDNIQPTTYDATTTEIERIPGNCSYYRTSYLPFQVTAEDNQAVIRCVVLSPLAGQDMFIDSEQLEVKYNVRMPTVTKHPAKQEYIVGVDTSITLTCTTDGNPKPIYRWFEGNQSDIISTDDNFTLTDINTTKRCLYICYVTNTFNGHTYTKAAQMEFNIINEENEAKSTTSRITCSNETPNDKELKNGNTAVIVVGTVCGSIILVLTVILFAVIHNKKKTSICPCCHDRSEVYVNTTHQQNASLYEGVDNALDVHDYGQLSSREHEYTNTNFTSS</sequence>
<accession>A0A6J8DHZ4</accession>
<dbReference type="AlphaFoldDB" id="A0A6J8DHZ4"/>
<evidence type="ECO:0000256" key="1">
    <source>
        <dbReference type="SAM" id="Phobius"/>
    </source>
</evidence>
<evidence type="ECO:0000313" key="3">
    <source>
        <dbReference type="EMBL" id="CAC5408233.1"/>
    </source>
</evidence>
<dbReference type="InterPro" id="IPR013783">
    <property type="entry name" value="Ig-like_fold"/>
</dbReference>
<keyword evidence="1" id="KW-0472">Membrane</keyword>
<dbReference type="SUPFAM" id="SSF48726">
    <property type="entry name" value="Immunoglobulin"/>
    <property type="match status" value="1"/>
</dbReference>
<dbReference type="PANTHER" id="PTHR45889">
    <property type="entry name" value="IG-LIKE DOMAIN-CONTAINING PROTEIN"/>
    <property type="match status" value="1"/>
</dbReference>
<dbReference type="InterPro" id="IPR007110">
    <property type="entry name" value="Ig-like_dom"/>
</dbReference>
<keyword evidence="1" id="KW-1133">Transmembrane helix</keyword>
<dbReference type="InterPro" id="IPR036179">
    <property type="entry name" value="Ig-like_dom_sf"/>
</dbReference>
<name>A0A6J8DHZ4_MYTCO</name>
<keyword evidence="4" id="KW-1185">Reference proteome</keyword>
<evidence type="ECO:0000259" key="2">
    <source>
        <dbReference type="PROSITE" id="PS50835"/>
    </source>
</evidence>
<gene>
    <name evidence="3" type="ORF">MCOR_41645</name>
</gene>
<dbReference type="Pfam" id="PF13927">
    <property type="entry name" value="Ig_3"/>
    <property type="match status" value="1"/>
</dbReference>
<dbReference type="Gene3D" id="2.60.40.10">
    <property type="entry name" value="Immunoglobulins"/>
    <property type="match status" value="2"/>
</dbReference>
<organism evidence="3 4">
    <name type="scientific">Mytilus coruscus</name>
    <name type="common">Sea mussel</name>
    <dbReference type="NCBI Taxonomy" id="42192"/>
    <lineage>
        <taxon>Eukaryota</taxon>
        <taxon>Metazoa</taxon>
        <taxon>Spiralia</taxon>
        <taxon>Lophotrochozoa</taxon>
        <taxon>Mollusca</taxon>
        <taxon>Bivalvia</taxon>
        <taxon>Autobranchia</taxon>
        <taxon>Pteriomorphia</taxon>
        <taxon>Mytilida</taxon>
        <taxon>Mytiloidea</taxon>
        <taxon>Mytilidae</taxon>
        <taxon>Mytilinae</taxon>
        <taxon>Mytilus</taxon>
    </lineage>
</organism>
<feature type="transmembrane region" description="Helical" evidence="1">
    <location>
        <begin position="376"/>
        <end position="399"/>
    </location>
</feature>
<proteinExistence type="predicted"/>
<feature type="domain" description="Ig-like" evidence="2">
    <location>
        <begin position="258"/>
        <end position="341"/>
    </location>
</feature>
<keyword evidence="1" id="KW-0812">Transmembrane</keyword>
<reference evidence="3 4" key="1">
    <citation type="submission" date="2020-06" db="EMBL/GenBank/DDBJ databases">
        <authorList>
            <person name="Li R."/>
            <person name="Bekaert M."/>
        </authorList>
    </citation>
    <scope>NUCLEOTIDE SEQUENCE [LARGE SCALE GENOMIC DNA]</scope>
    <source>
        <strain evidence="4">wild</strain>
    </source>
</reference>
<dbReference type="PROSITE" id="PS50835">
    <property type="entry name" value="IG_LIKE"/>
    <property type="match status" value="1"/>
</dbReference>
<dbReference type="OrthoDB" id="6144757at2759"/>